<dbReference type="SUPFAM" id="SSF50814">
    <property type="entry name" value="Lipocalins"/>
    <property type="match status" value="1"/>
</dbReference>
<dbReference type="Gene3D" id="2.40.128.20">
    <property type="match status" value="1"/>
</dbReference>
<evidence type="ECO:0008006" key="4">
    <source>
        <dbReference type="Google" id="ProtNLM"/>
    </source>
</evidence>
<dbReference type="InterPro" id="IPR031259">
    <property type="entry name" value="ILBP"/>
</dbReference>
<dbReference type="OMA" id="APQMIIK"/>
<organism evidence="2 3">
    <name type="scientific">Esox lucius</name>
    <name type="common">Northern pike</name>
    <dbReference type="NCBI Taxonomy" id="8010"/>
    <lineage>
        <taxon>Eukaryota</taxon>
        <taxon>Metazoa</taxon>
        <taxon>Chordata</taxon>
        <taxon>Craniata</taxon>
        <taxon>Vertebrata</taxon>
        <taxon>Euteleostomi</taxon>
        <taxon>Actinopterygii</taxon>
        <taxon>Neopterygii</taxon>
        <taxon>Teleostei</taxon>
        <taxon>Protacanthopterygii</taxon>
        <taxon>Esociformes</taxon>
        <taxon>Esocidae</taxon>
        <taxon>Esox</taxon>
    </lineage>
</organism>
<dbReference type="KEGG" id="els:105012571"/>
<name>A0A3P8ZP48_ESOLU</name>
<dbReference type="RefSeq" id="XP_010871795.2">
    <property type="nucleotide sequence ID" value="XM_010873493.5"/>
</dbReference>
<dbReference type="InterPro" id="IPR000463">
    <property type="entry name" value="Fatty_acid-bd"/>
</dbReference>
<comment type="similarity">
    <text evidence="1">Belongs to the calycin superfamily. Fatty-acid binding protein (FABP) family.</text>
</comment>
<dbReference type="InParanoid" id="A0A3P8ZP48"/>
<reference evidence="2" key="3">
    <citation type="submission" date="2025-08" db="UniProtKB">
        <authorList>
            <consortium name="Ensembl"/>
        </authorList>
    </citation>
    <scope>IDENTIFICATION</scope>
</reference>
<dbReference type="PANTHER" id="PTHR11955">
    <property type="entry name" value="FATTY ACID BINDING PROTEIN"/>
    <property type="match status" value="1"/>
</dbReference>
<accession>A0A3P8ZP48</accession>
<dbReference type="PRINTS" id="PR00178">
    <property type="entry name" value="FATTYACIDBP"/>
</dbReference>
<dbReference type="Bgee" id="ENSELUG00000007901">
    <property type="expression patterns" value="Expressed in liver and 8 other cell types or tissues"/>
</dbReference>
<proteinExistence type="inferred from homology"/>
<dbReference type="STRING" id="8010.ENSELUP00000030624"/>
<dbReference type="Ensembl" id="ENSELUT00000007840.3">
    <property type="protein sequence ID" value="ENSELUP00000030624.2"/>
    <property type="gene ID" value="ENSELUG00000007901.3"/>
</dbReference>
<sequence>MAFNGKWKIHSQENHEEFLKAMAVPEIFIKMIKGIKPTTTIEQTGDDFTILVETPLRTVKNSFTIGKEAEITAMDGRKFTCTARLEDRKLICATDKFTHVRELQGEDMIENITAASTTLTRISKRV</sequence>
<dbReference type="GeneTree" id="ENSGT00940000164147"/>
<evidence type="ECO:0000313" key="2">
    <source>
        <dbReference type="Ensembl" id="ENSELUP00000030624.2"/>
    </source>
</evidence>
<dbReference type="Pfam" id="PF14651">
    <property type="entry name" value="Lipocalin_7"/>
    <property type="match status" value="1"/>
</dbReference>
<keyword evidence="3" id="KW-1185">Reference proteome</keyword>
<dbReference type="GO" id="GO:0008289">
    <property type="term" value="F:lipid binding"/>
    <property type="evidence" value="ECO:0007669"/>
    <property type="project" value="InterPro"/>
</dbReference>
<reference evidence="3" key="1">
    <citation type="journal article" date="2014" name="PLoS ONE">
        <title>The genome and linkage map of the northern pike (Esox lucius): conserved synteny revealed between the salmonid sister group and the Neoteleostei.</title>
        <authorList>
            <person name="Rondeau E.B."/>
            <person name="Minkley D.R."/>
            <person name="Leong J.S."/>
            <person name="Messmer A.M."/>
            <person name="Jantzen J.R."/>
            <person name="von Schalburg K.R."/>
            <person name="Lemon C."/>
            <person name="Bird N.H."/>
            <person name="Koop B.F."/>
        </authorList>
    </citation>
    <scope>NUCLEOTIDE SEQUENCE</scope>
</reference>
<evidence type="ECO:0000313" key="3">
    <source>
        <dbReference type="Proteomes" id="UP000265140"/>
    </source>
</evidence>
<protein>
    <recommendedName>
        <fullName evidence="4">Cytosolic fatty-acid binding proteins domain-containing protein</fullName>
    </recommendedName>
</protein>
<dbReference type="GeneID" id="105012571"/>
<reference evidence="2" key="2">
    <citation type="submission" date="2020-02" db="EMBL/GenBank/DDBJ databases">
        <title>Esox lucius (northern pike) genome, fEsoLuc1, primary haplotype.</title>
        <authorList>
            <person name="Myers G."/>
            <person name="Karagic N."/>
            <person name="Meyer A."/>
            <person name="Pippel M."/>
            <person name="Reichard M."/>
            <person name="Winkler S."/>
            <person name="Tracey A."/>
            <person name="Sims Y."/>
            <person name="Howe K."/>
            <person name="Rhie A."/>
            <person name="Formenti G."/>
            <person name="Durbin R."/>
            <person name="Fedrigo O."/>
            <person name="Jarvis E.D."/>
        </authorList>
    </citation>
    <scope>NUCLEOTIDE SEQUENCE [LARGE SCALE GENOMIC DNA]</scope>
</reference>
<dbReference type="InterPro" id="IPR012674">
    <property type="entry name" value="Calycin"/>
</dbReference>
<dbReference type="AlphaFoldDB" id="A0A3P8ZP48"/>
<evidence type="ECO:0000256" key="1">
    <source>
        <dbReference type="ARBA" id="ARBA00008390"/>
    </source>
</evidence>
<dbReference type="OrthoDB" id="8501868at2759"/>
<reference evidence="2" key="4">
    <citation type="submission" date="2025-09" db="UniProtKB">
        <authorList>
            <consortium name="Ensembl"/>
        </authorList>
    </citation>
    <scope>IDENTIFICATION</scope>
</reference>
<dbReference type="Proteomes" id="UP000265140">
    <property type="component" value="Chromosome 10"/>
</dbReference>